<keyword evidence="6" id="KW-1185">Reference proteome</keyword>
<evidence type="ECO:0000313" key="6">
    <source>
        <dbReference type="Proteomes" id="UP000092574"/>
    </source>
</evidence>
<dbReference type="InterPro" id="IPR021416">
    <property type="entry name" value="DUF3048_N"/>
</dbReference>
<name>A0A1C7I794_9FIRM</name>
<dbReference type="STRING" id="1796616.A4V09_06975"/>
<dbReference type="Proteomes" id="UP000092574">
    <property type="component" value="Chromosome"/>
</dbReference>
<dbReference type="Pfam" id="PF11258">
    <property type="entry name" value="DUF3048"/>
    <property type="match status" value="1"/>
</dbReference>
<evidence type="ECO:0000259" key="4">
    <source>
        <dbReference type="Pfam" id="PF17479"/>
    </source>
</evidence>
<feature type="compositionally biased region" description="Low complexity" evidence="1">
    <location>
        <begin position="374"/>
        <end position="393"/>
    </location>
</feature>
<evidence type="ECO:0000256" key="2">
    <source>
        <dbReference type="SAM" id="SignalP"/>
    </source>
</evidence>
<evidence type="ECO:0000256" key="1">
    <source>
        <dbReference type="SAM" id="MobiDB-lite"/>
    </source>
</evidence>
<protein>
    <recommendedName>
        <fullName evidence="7">DUF3048 family protein</fullName>
    </recommendedName>
</protein>
<feature type="region of interest" description="Disordered" evidence="1">
    <location>
        <begin position="31"/>
        <end position="50"/>
    </location>
</feature>
<evidence type="ECO:0000259" key="3">
    <source>
        <dbReference type="Pfam" id="PF11258"/>
    </source>
</evidence>
<gene>
    <name evidence="5" type="ORF">A4V09_06975</name>
</gene>
<dbReference type="Pfam" id="PF17479">
    <property type="entry name" value="DUF3048_C"/>
    <property type="match status" value="1"/>
</dbReference>
<evidence type="ECO:0008006" key="7">
    <source>
        <dbReference type="Google" id="ProtNLM"/>
    </source>
</evidence>
<dbReference type="SUPFAM" id="SSF159774">
    <property type="entry name" value="YerB-like"/>
    <property type="match status" value="1"/>
</dbReference>
<dbReference type="OrthoDB" id="9779102at2"/>
<accession>A0A1C7I794</accession>
<feature type="signal peptide" evidence="2">
    <location>
        <begin position="1"/>
        <end position="22"/>
    </location>
</feature>
<dbReference type="AlphaFoldDB" id="A0A1C7I794"/>
<feature type="domain" description="DUF3048" evidence="4">
    <location>
        <begin position="252"/>
        <end position="358"/>
    </location>
</feature>
<feature type="chain" id="PRO_5039295059" description="DUF3048 family protein" evidence="2">
    <location>
        <begin position="23"/>
        <end position="415"/>
    </location>
</feature>
<reference evidence="5" key="1">
    <citation type="submission" date="2017-04" db="EMBL/GenBank/DDBJ databases">
        <title>Complete Genome Sequences of Twelve Strains of a Stable Defined Moderately Diverse Mouse Microbiota 2 (sDMDMm2).</title>
        <authorList>
            <person name="Uchimura Y."/>
            <person name="Wyss M."/>
            <person name="Brugiroux S."/>
            <person name="Limenitakis J.P."/>
            <person name="Stecher B."/>
            <person name="McCoy K.D."/>
            <person name="Macpherson A.J."/>
        </authorList>
    </citation>
    <scope>NUCLEOTIDE SEQUENCE</scope>
    <source>
        <strain evidence="5">YL58</strain>
    </source>
</reference>
<evidence type="ECO:0000313" key="5">
    <source>
        <dbReference type="EMBL" id="ANU75530.1"/>
    </source>
</evidence>
<dbReference type="InterPro" id="IPR023158">
    <property type="entry name" value="YerB-like_sf"/>
</dbReference>
<dbReference type="InterPro" id="IPR035328">
    <property type="entry name" value="DUF3048_C"/>
</dbReference>
<dbReference type="PROSITE" id="PS51257">
    <property type="entry name" value="PROKAR_LIPOPROTEIN"/>
    <property type="match status" value="1"/>
</dbReference>
<feature type="region of interest" description="Disordered" evidence="1">
    <location>
        <begin position="370"/>
        <end position="415"/>
    </location>
</feature>
<dbReference type="RefSeq" id="WP_065541724.1">
    <property type="nucleotide sequence ID" value="NZ_CP015405.2"/>
</dbReference>
<organism evidence="5 6">
    <name type="scientific">Blautia pseudococcoides</name>
    <dbReference type="NCBI Taxonomy" id="1796616"/>
    <lineage>
        <taxon>Bacteria</taxon>
        <taxon>Bacillati</taxon>
        <taxon>Bacillota</taxon>
        <taxon>Clostridia</taxon>
        <taxon>Lachnospirales</taxon>
        <taxon>Lachnospiraceae</taxon>
        <taxon>Blautia</taxon>
    </lineage>
</organism>
<dbReference type="Gene3D" id="3.50.90.10">
    <property type="entry name" value="YerB-like"/>
    <property type="match status" value="1"/>
</dbReference>
<keyword evidence="2" id="KW-0732">Signal</keyword>
<dbReference type="KEGG" id="byl:A4V09_06975"/>
<feature type="domain" description="DUF3048" evidence="3">
    <location>
        <begin position="73"/>
        <end position="216"/>
    </location>
</feature>
<sequence>MRTKKYLTWLLVGAVCASTLLAGCGKKKEVEKKEVPQETVEKPEEKEEAKEIVLQPKEPETEQIPEGMMKSYLTGEYVSPAIGQRRPVAVMLNNIQAAVPQAGIANAGVVYEAPVEGGITRLMGIFEDYDNLEKIGSVRSCRDYYIFYAMEFEALYAHYGQAAYALPYLEIPEVNNLSGLSGYGAEVYYRTTDRVAPHNAYTSFAGLQKGIEINGYSQEYSADYKGHFQFAWVGKEAAPAGGTPASTIKPGYSVNAPWFDYNAEEKLYYRFQYGEPQIDELTSGQLAYKNVILQYCPWENYEDSAYLHINVMSGGSGKYISEGQAIDITWKKDSEWAPTHYYDASGNEITLNPGKTWICIIQDTNADQVEITGPEPAAPEAAENPDPAANQDAVQGTENPAETPEDTGAEEAPVQ</sequence>
<dbReference type="EMBL" id="CP015405">
    <property type="protein sequence ID" value="ANU75530.1"/>
    <property type="molecule type" value="Genomic_DNA"/>
</dbReference>
<proteinExistence type="predicted"/>